<reference evidence="5 6" key="1">
    <citation type="journal article" date="2018" name="Sci. Rep.">
        <title>Genomic signatures of local adaptation to the degree of environmental predictability in rotifers.</title>
        <authorList>
            <person name="Franch-Gras L."/>
            <person name="Hahn C."/>
            <person name="Garcia-Roger E.M."/>
            <person name="Carmona M.J."/>
            <person name="Serra M."/>
            <person name="Gomez A."/>
        </authorList>
    </citation>
    <scope>NUCLEOTIDE SEQUENCE [LARGE SCALE GENOMIC DNA]</scope>
    <source>
        <strain evidence="5">HYR1</strain>
    </source>
</reference>
<evidence type="ECO:0000259" key="4">
    <source>
        <dbReference type="PROSITE" id="PS50966"/>
    </source>
</evidence>
<dbReference type="InterPro" id="IPR007527">
    <property type="entry name" value="Znf_SWIM"/>
</dbReference>
<dbReference type="PROSITE" id="PS50966">
    <property type="entry name" value="ZF_SWIM"/>
    <property type="match status" value="1"/>
</dbReference>
<evidence type="ECO:0000256" key="2">
    <source>
        <dbReference type="SAM" id="Coils"/>
    </source>
</evidence>
<evidence type="ECO:0000313" key="6">
    <source>
        <dbReference type="Proteomes" id="UP000276133"/>
    </source>
</evidence>
<keyword evidence="2" id="KW-0175">Coiled coil</keyword>
<dbReference type="GO" id="GO:0008270">
    <property type="term" value="F:zinc ion binding"/>
    <property type="evidence" value="ECO:0007669"/>
    <property type="project" value="UniProtKB-KW"/>
</dbReference>
<dbReference type="EMBL" id="REGN01000792">
    <property type="protein sequence ID" value="RNA39057.1"/>
    <property type="molecule type" value="Genomic_DNA"/>
</dbReference>
<feature type="region of interest" description="Disordered" evidence="3">
    <location>
        <begin position="194"/>
        <end position="226"/>
    </location>
</feature>
<evidence type="ECO:0000256" key="3">
    <source>
        <dbReference type="SAM" id="MobiDB-lite"/>
    </source>
</evidence>
<feature type="compositionally biased region" description="Basic residues" evidence="3">
    <location>
        <begin position="215"/>
        <end position="226"/>
    </location>
</feature>
<dbReference type="Proteomes" id="UP000276133">
    <property type="component" value="Unassembled WGS sequence"/>
</dbReference>
<keyword evidence="1" id="KW-0479">Metal-binding</keyword>
<organism evidence="5 6">
    <name type="scientific">Brachionus plicatilis</name>
    <name type="common">Marine rotifer</name>
    <name type="synonym">Brachionus muelleri</name>
    <dbReference type="NCBI Taxonomy" id="10195"/>
    <lineage>
        <taxon>Eukaryota</taxon>
        <taxon>Metazoa</taxon>
        <taxon>Spiralia</taxon>
        <taxon>Gnathifera</taxon>
        <taxon>Rotifera</taxon>
        <taxon>Eurotatoria</taxon>
        <taxon>Monogononta</taxon>
        <taxon>Pseudotrocha</taxon>
        <taxon>Ploima</taxon>
        <taxon>Brachionidae</taxon>
        <taxon>Brachionus</taxon>
    </lineage>
</organism>
<keyword evidence="1" id="KW-0862">Zinc</keyword>
<gene>
    <name evidence="5" type="ORF">BpHYR1_012753</name>
</gene>
<evidence type="ECO:0000256" key="1">
    <source>
        <dbReference type="PROSITE-ProRule" id="PRU00325"/>
    </source>
</evidence>
<feature type="coiled-coil region" evidence="2">
    <location>
        <begin position="18"/>
        <end position="45"/>
    </location>
</feature>
<name>A0A3M7STV5_BRAPC</name>
<protein>
    <recommendedName>
        <fullName evidence="4">SWIM-type domain-containing protein</fullName>
    </recommendedName>
</protein>
<feature type="domain" description="SWIM-type" evidence="4">
    <location>
        <begin position="105"/>
        <end position="142"/>
    </location>
</feature>
<feature type="compositionally biased region" description="Polar residues" evidence="3">
    <location>
        <begin position="168"/>
        <end position="177"/>
    </location>
</feature>
<dbReference type="AlphaFoldDB" id="A0A3M7STV5"/>
<comment type="caution">
    <text evidence="5">The sequence shown here is derived from an EMBL/GenBank/DDBJ whole genome shotgun (WGS) entry which is preliminary data.</text>
</comment>
<feature type="region of interest" description="Disordered" evidence="3">
    <location>
        <begin position="161"/>
        <end position="181"/>
    </location>
</feature>
<proteinExistence type="predicted"/>
<evidence type="ECO:0000313" key="5">
    <source>
        <dbReference type="EMBL" id="RNA39057.1"/>
    </source>
</evidence>
<sequence>MTKKILNHERLHLFDERMNMMKRINQTLERQLDFIKNRQNRRKKNLKIRKSKKIFIQEKHQNKVIYMVTSTDVTYEATKEGCRNYLNSTGPWATFKEYLSWNDSYKIIEINEQVWELSECFCQYWKKNCICKHVIGISYKLSKFDTFSALDLNIEQNSKRGRRKKASSALQRNSTGPFNRDAFNINMSAQLVSNSETNDSQPVINELSNQSAPTKRPRGRPRKNKN</sequence>
<keyword evidence="6" id="KW-1185">Reference proteome</keyword>
<keyword evidence="1" id="KW-0863">Zinc-finger</keyword>
<feature type="compositionally biased region" description="Polar residues" evidence="3">
    <location>
        <begin position="194"/>
        <end position="213"/>
    </location>
</feature>
<accession>A0A3M7STV5</accession>